<dbReference type="Proteomes" id="UP000630936">
    <property type="component" value="Unassembled WGS sequence"/>
</dbReference>
<reference evidence="3" key="2">
    <citation type="submission" date="2020-09" db="EMBL/GenBank/DDBJ databases">
        <authorList>
            <person name="Sun Q."/>
            <person name="Ohkuma M."/>
        </authorList>
    </citation>
    <scope>NUCLEOTIDE SEQUENCE</scope>
    <source>
        <strain evidence="3">JCM 4988</strain>
    </source>
</reference>
<name>A0A918QL17_9ACTN</name>
<feature type="signal peptide" evidence="2">
    <location>
        <begin position="1"/>
        <end position="32"/>
    </location>
</feature>
<feature type="chain" id="PRO_5039213705" evidence="2">
    <location>
        <begin position="33"/>
        <end position="237"/>
    </location>
</feature>
<dbReference type="RefSeq" id="WP_229869430.1">
    <property type="nucleotide sequence ID" value="NZ_BMWG01000027.1"/>
</dbReference>
<keyword evidence="4" id="KW-1185">Reference proteome</keyword>
<dbReference type="AlphaFoldDB" id="A0A918QL17"/>
<protein>
    <submittedName>
        <fullName evidence="3">Lipoprotein</fullName>
    </submittedName>
</protein>
<evidence type="ECO:0000313" key="4">
    <source>
        <dbReference type="Proteomes" id="UP000630936"/>
    </source>
</evidence>
<feature type="region of interest" description="Disordered" evidence="1">
    <location>
        <begin position="176"/>
        <end position="237"/>
    </location>
</feature>
<dbReference type="EMBL" id="BMWG01000027">
    <property type="protein sequence ID" value="GGZ57877.1"/>
    <property type="molecule type" value="Genomic_DNA"/>
</dbReference>
<sequence>MSLPQTPPGGVLRLRRGALAVTAVALSFTALTACGAGNNAQSLGIKPDTAEATVDKIIIQNANVITQPEAGAAGPAVVSATVFNSGQKDQTIESVTLAGGAGTVKLTPAKGSGPITVPALGSVVIGGKGNATAVIEDGTALTGNIGGIQETVFRLSDTGDVKLKAFVVPSTEYFEEFGPSSLPTPAAPAPKASGSPSESASGAPGSEATDQASDAASDSASDAPADSASDSASQPAS</sequence>
<evidence type="ECO:0000256" key="2">
    <source>
        <dbReference type="SAM" id="SignalP"/>
    </source>
</evidence>
<keyword evidence="3" id="KW-0449">Lipoprotein</keyword>
<comment type="caution">
    <text evidence="3">The sequence shown here is derived from an EMBL/GenBank/DDBJ whole genome shotgun (WGS) entry which is preliminary data.</text>
</comment>
<reference evidence="3" key="1">
    <citation type="journal article" date="2014" name="Int. J. Syst. Evol. Microbiol.">
        <title>Complete genome sequence of Corynebacterium casei LMG S-19264T (=DSM 44701T), isolated from a smear-ripened cheese.</title>
        <authorList>
            <consortium name="US DOE Joint Genome Institute (JGI-PGF)"/>
            <person name="Walter F."/>
            <person name="Albersmeier A."/>
            <person name="Kalinowski J."/>
            <person name="Ruckert C."/>
        </authorList>
    </citation>
    <scope>NUCLEOTIDE SEQUENCE</scope>
    <source>
        <strain evidence="3">JCM 4988</strain>
    </source>
</reference>
<keyword evidence="2" id="KW-0732">Signal</keyword>
<proteinExistence type="predicted"/>
<gene>
    <name evidence="3" type="ORF">GCM10010387_59640</name>
</gene>
<evidence type="ECO:0000313" key="3">
    <source>
        <dbReference type="EMBL" id="GGZ57877.1"/>
    </source>
</evidence>
<organism evidence="3 4">
    <name type="scientific">Streptomyces inusitatus</name>
    <dbReference type="NCBI Taxonomy" id="68221"/>
    <lineage>
        <taxon>Bacteria</taxon>
        <taxon>Bacillati</taxon>
        <taxon>Actinomycetota</taxon>
        <taxon>Actinomycetes</taxon>
        <taxon>Kitasatosporales</taxon>
        <taxon>Streptomycetaceae</taxon>
        <taxon>Streptomyces</taxon>
    </lineage>
</organism>
<feature type="compositionally biased region" description="Low complexity" evidence="1">
    <location>
        <begin position="178"/>
        <end position="237"/>
    </location>
</feature>
<evidence type="ECO:0000256" key="1">
    <source>
        <dbReference type="SAM" id="MobiDB-lite"/>
    </source>
</evidence>
<accession>A0A918QL17</accession>